<dbReference type="RefSeq" id="XP_031388646.1">
    <property type="nucleotide sequence ID" value="XM_031532786.1"/>
</dbReference>
<dbReference type="Proteomes" id="UP000515151">
    <property type="component" value="Chromosome 3"/>
</dbReference>
<dbReference type="PANTHER" id="PTHR23024">
    <property type="entry name" value="ARYLACETAMIDE DEACETYLASE"/>
    <property type="match status" value="1"/>
</dbReference>
<dbReference type="GeneID" id="116201524"/>
<dbReference type="OrthoDB" id="408631at2759"/>
<dbReference type="Pfam" id="PF07859">
    <property type="entry name" value="Abhydrolase_3"/>
    <property type="match status" value="1"/>
</dbReference>
<sequence length="335" mass="36958">MVHQFSLSEQMMPDPSNISSEVTGFGSSDPLAALPWTTRAAASIIFKIQNSACHADVTINRRLLKLLDLKAPPTPNPVDGISSSDFTVNTNRNLWFRAFSPTSSGPLPVIIYLHGGGFSTMSAASWPYDTFCRRLIGEVPALIVIASVEYRHLWEHRFPCQYDDGFDALRSIAENSATVLSRNADVSRCFLARDSAGGNLAHHVAVRAAQSRIEQVKIRGLIPIQPFFGGQSGQSEIRNENAPILNVSQMDWLWWAFLPEGADRDHAAANVSGPSAVDTSVLAELPATIVFAGGIDPLRDWLVKYYEWLKRSGKEAELVRYPDMVHGFYAFPELP</sequence>
<proteinExistence type="inferred from homology"/>
<name>A0A6P8D525_PUNGR</name>
<accession>A0A6P8D525</accession>
<dbReference type="Gene3D" id="3.40.50.1820">
    <property type="entry name" value="alpha/beta hydrolase"/>
    <property type="match status" value="1"/>
</dbReference>
<dbReference type="InterPro" id="IPR029058">
    <property type="entry name" value="AB_hydrolase_fold"/>
</dbReference>
<feature type="domain" description="Alpha/beta hydrolase fold-3" evidence="3">
    <location>
        <begin position="110"/>
        <end position="329"/>
    </location>
</feature>
<dbReference type="InterPro" id="IPR013094">
    <property type="entry name" value="AB_hydrolase_3"/>
</dbReference>
<reference evidence="5" key="2">
    <citation type="submission" date="2025-08" db="UniProtKB">
        <authorList>
            <consortium name="RefSeq"/>
        </authorList>
    </citation>
    <scope>IDENTIFICATION</scope>
    <source>
        <tissue evidence="5">Leaf</tissue>
    </source>
</reference>
<keyword evidence="4" id="KW-1185">Reference proteome</keyword>
<reference evidence="4" key="1">
    <citation type="journal article" date="2020" name="Plant Biotechnol. J.">
        <title>The pomegranate (Punica granatum L.) draft genome dissects genetic divergence between soft- and hard-seeded cultivars.</title>
        <authorList>
            <person name="Luo X."/>
            <person name="Li H."/>
            <person name="Wu Z."/>
            <person name="Yao W."/>
            <person name="Zhao P."/>
            <person name="Cao D."/>
            <person name="Yu H."/>
            <person name="Li K."/>
            <person name="Poudel K."/>
            <person name="Zhao D."/>
            <person name="Zhang F."/>
            <person name="Xia X."/>
            <person name="Chen L."/>
            <person name="Wang Q."/>
            <person name="Jing D."/>
            <person name="Cao S."/>
        </authorList>
    </citation>
    <scope>NUCLEOTIDE SEQUENCE [LARGE SCALE GENOMIC DNA]</scope>
    <source>
        <strain evidence="4">cv. Tunisia</strain>
    </source>
</reference>
<evidence type="ECO:0000256" key="2">
    <source>
        <dbReference type="SAM" id="MobiDB-lite"/>
    </source>
</evidence>
<organism evidence="4 5">
    <name type="scientific">Punica granatum</name>
    <name type="common">Pomegranate</name>
    <dbReference type="NCBI Taxonomy" id="22663"/>
    <lineage>
        <taxon>Eukaryota</taxon>
        <taxon>Viridiplantae</taxon>
        <taxon>Streptophyta</taxon>
        <taxon>Embryophyta</taxon>
        <taxon>Tracheophyta</taxon>
        <taxon>Spermatophyta</taxon>
        <taxon>Magnoliopsida</taxon>
        <taxon>eudicotyledons</taxon>
        <taxon>Gunneridae</taxon>
        <taxon>Pentapetalae</taxon>
        <taxon>rosids</taxon>
        <taxon>malvids</taxon>
        <taxon>Myrtales</taxon>
        <taxon>Lythraceae</taxon>
        <taxon>Punica</taxon>
    </lineage>
</organism>
<dbReference type="GO" id="GO:0052689">
    <property type="term" value="F:carboxylic ester hydrolase activity"/>
    <property type="evidence" value="ECO:0007669"/>
    <property type="project" value="TreeGrafter"/>
</dbReference>
<evidence type="ECO:0000313" key="5">
    <source>
        <dbReference type="RefSeq" id="XP_031388646.1"/>
    </source>
</evidence>
<dbReference type="InterPro" id="IPR050466">
    <property type="entry name" value="Carboxylest/Gibb_receptor"/>
</dbReference>
<feature type="region of interest" description="Disordered" evidence="2">
    <location>
        <begin position="1"/>
        <end position="20"/>
    </location>
</feature>
<evidence type="ECO:0000313" key="4">
    <source>
        <dbReference type="Proteomes" id="UP000515151"/>
    </source>
</evidence>
<dbReference type="AlphaFoldDB" id="A0A6P8D525"/>
<dbReference type="PANTHER" id="PTHR23024:SF609">
    <property type="entry name" value="CARBOXYLESTERASE 18-RELATED"/>
    <property type="match status" value="1"/>
</dbReference>
<dbReference type="SUPFAM" id="SSF53474">
    <property type="entry name" value="alpha/beta-Hydrolases"/>
    <property type="match status" value="1"/>
</dbReference>
<dbReference type="GO" id="GO:0009860">
    <property type="term" value="P:pollen tube growth"/>
    <property type="evidence" value="ECO:0007669"/>
    <property type="project" value="TreeGrafter"/>
</dbReference>
<evidence type="ECO:0000256" key="1">
    <source>
        <dbReference type="ARBA" id="ARBA00010515"/>
    </source>
</evidence>
<protein>
    <submittedName>
        <fullName evidence="5">Probable carboxylesterase 18</fullName>
    </submittedName>
</protein>
<gene>
    <name evidence="5" type="primary">LOC116201524</name>
</gene>
<evidence type="ECO:0000259" key="3">
    <source>
        <dbReference type="Pfam" id="PF07859"/>
    </source>
</evidence>
<comment type="similarity">
    <text evidence="1">Belongs to the 'GDXG' lipolytic enzyme family.</text>
</comment>